<dbReference type="GO" id="GO:0008610">
    <property type="term" value="P:lipid biosynthetic process"/>
    <property type="evidence" value="ECO:0007669"/>
    <property type="project" value="InterPro"/>
</dbReference>
<dbReference type="CDD" id="cd02440">
    <property type="entry name" value="AdoMet_MTases"/>
    <property type="match status" value="1"/>
</dbReference>
<evidence type="ECO:0000256" key="5">
    <source>
        <dbReference type="ARBA" id="ARBA00023098"/>
    </source>
</evidence>
<organism evidence="7 8">
    <name type="scientific">Mucilaginibacter pedocola</name>
    <dbReference type="NCBI Taxonomy" id="1792845"/>
    <lineage>
        <taxon>Bacteria</taxon>
        <taxon>Pseudomonadati</taxon>
        <taxon>Bacteroidota</taxon>
        <taxon>Sphingobacteriia</taxon>
        <taxon>Sphingobacteriales</taxon>
        <taxon>Sphingobacteriaceae</taxon>
        <taxon>Mucilaginibacter</taxon>
    </lineage>
</organism>
<keyword evidence="8" id="KW-1185">Reference proteome</keyword>
<comment type="caution">
    <text evidence="7">The sequence shown here is derived from an EMBL/GenBank/DDBJ whole genome shotgun (WGS) entry which is preliminary data.</text>
</comment>
<dbReference type="STRING" id="1792845.BC343_25080"/>
<dbReference type="GO" id="GO:0032259">
    <property type="term" value="P:methylation"/>
    <property type="evidence" value="ECO:0007669"/>
    <property type="project" value="UniProtKB-KW"/>
</dbReference>
<evidence type="ECO:0000313" key="8">
    <source>
        <dbReference type="Proteomes" id="UP000189739"/>
    </source>
</evidence>
<accession>A0A1S9PI18</accession>
<name>A0A1S9PI18_9SPHI</name>
<sequence>MDKGFLNLTLADGEEISIGTGEGNITANIKVNSNEFFKRVILYGDIGFGEAYTDGLWDTDNITNVIKWVLLNIENAPSVSGGKTQALALNLFKWFNKLSQSKRANTMDGSRKNISEHYDLNNDFFASFLDPTMTYSSAYFFRDGLSLEEAQIAKYDRLCRQLHLKPADHVLEIGSGWGGNAIYMAKTYGCKVTSLTISAEQHKLATERVEAAGLSHKVSIEMRDYRTLEGQYDKIVSVEMLEAVGHKFLDVYFKQCHNLLKKNGLLAIQVITSPDCRYDSLRKGVDWIQKHIFPGSLLPSVAAINGSINRTGDMTLVDLKDLGIDYAKTLKLWYEQFNLNLGKVKSLGFDDTFIRKWNYYLCYCEAAFAMRNINVMHLVYSRPNNMSY</sequence>
<keyword evidence="2" id="KW-0489">Methyltransferase</keyword>
<keyword evidence="3" id="KW-0808">Transferase</keyword>
<evidence type="ECO:0000256" key="2">
    <source>
        <dbReference type="ARBA" id="ARBA00022603"/>
    </source>
</evidence>
<evidence type="ECO:0000256" key="3">
    <source>
        <dbReference type="ARBA" id="ARBA00022679"/>
    </source>
</evidence>
<dbReference type="Pfam" id="PF02353">
    <property type="entry name" value="CMAS"/>
    <property type="match status" value="1"/>
</dbReference>
<proteinExistence type="inferred from homology"/>
<dbReference type="PANTHER" id="PTHR43667:SF2">
    <property type="entry name" value="FATTY ACID C-METHYL TRANSFERASE"/>
    <property type="match status" value="1"/>
</dbReference>
<dbReference type="PANTHER" id="PTHR43667">
    <property type="entry name" value="CYCLOPROPANE-FATTY-ACYL-PHOSPHOLIPID SYNTHASE"/>
    <property type="match status" value="1"/>
</dbReference>
<evidence type="ECO:0000256" key="6">
    <source>
        <dbReference type="PIRSR" id="PIRSR003085-1"/>
    </source>
</evidence>
<keyword evidence="4" id="KW-0949">S-adenosyl-L-methionine</keyword>
<evidence type="ECO:0000313" key="7">
    <source>
        <dbReference type="EMBL" id="OOQ60582.1"/>
    </source>
</evidence>
<dbReference type="GO" id="GO:0008168">
    <property type="term" value="F:methyltransferase activity"/>
    <property type="evidence" value="ECO:0007669"/>
    <property type="project" value="UniProtKB-KW"/>
</dbReference>
<gene>
    <name evidence="7" type="ORF">BC343_25080</name>
</gene>
<evidence type="ECO:0000256" key="1">
    <source>
        <dbReference type="ARBA" id="ARBA00010815"/>
    </source>
</evidence>
<comment type="similarity">
    <text evidence="1">Belongs to the CFA/CMAS family.</text>
</comment>
<keyword evidence="5" id="KW-0443">Lipid metabolism</keyword>
<dbReference type="AlphaFoldDB" id="A0A1S9PI18"/>
<dbReference type="SUPFAM" id="SSF53335">
    <property type="entry name" value="S-adenosyl-L-methionine-dependent methyltransferases"/>
    <property type="match status" value="1"/>
</dbReference>
<dbReference type="Proteomes" id="UP000189739">
    <property type="component" value="Unassembled WGS sequence"/>
</dbReference>
<dbReference type="InterPro" id="IPR003333">
    <property type="entry name" value="CMAS"/>
</dbReference>
<dbReference type="Gene3D" id="3.40.50.150">
    <property type="entry name" value="Vaccinia Virus protein VP39"/>
    <property type="match status" value="1"/>
</dbReference>
<dbReference type="InterPro" id="IPR050723">
    <property type="entry name" value="CFA/CMAS"/>
</dbReference>
<dbReference type="EMBL" id="MBTF01000006">
    <property type="protein sequence ID" value="OOQ60582.1"/>
    <property type="molecule type" value="Genomic_DNA"/>
</dbReference>
<dbReference type="PIRSF" id="PIRSF003085">
    <property type="entry name" value="CMAS"/>
    <property type="match status" value="1"/>
</dbReference>
<dbReference type="InterPro" id="IPR029063">
    <property type="entry name" value="SAM-dependent_MTases_sf"/>
</dbReference>
<evidence type="ECO:0000256" key="4">
    <source>
        <dbReference type="ARBA" id="ARBA00022691"/>
    </source>
</evidence>
<protein>
    <submittedName>
        <fullName evidence="7">Cyclopropane-fatty-acyl-phospholipid synthase</fullName>
    </submittedName>
</protein>
<feature type="active site" evidence="6">
    <location>
        <position position="364"/>
    </location>
</feature>
<reference evidence="7 8" key="1">
    <citation type="submission" date="2016-07" db="EMBL/GenBank/DDBJ databases">
        <title>Genomic analysis of zinc-resistant bacterium Mucilaginibacter pedocola TBZ30.</title>
        <authorList>
            <person name="Huang J."/>
            <person name="Tang J."/>
        </authorList>
    </citation>
    <scope>NUCLEOTIDE SEQUENCE [LARGE SCALE GENOMIC DNA]</scope>
    <source>
        <strain evidence="7 8">TBZ30</strain>
    </source>
</reference>